<evidence type="ECO:0000313" key="1">
    <source>
        <dbReference type="EMBL" id="BAL60306.1"/>
    </source>
</evidence>
<dbReference type="Pfam" id="PF12686">
    <property type="entry name" value="DUF3800"/>
    <property type="match status" value="1"/>
</dbReference>
<gene>
    <name evidence="1" type="ORF">HGMM_F45C05C21</name>
</gene>
<dbReference type="EMBL" id="AP011903">
    <property type="protein sequence ID" value="BAL60306.1"/>
    <property type="molecule type" value="Genomic_DNA"/>
</dbReference>
<reference evidence="1" key="1">
    <citation type="journal article" date="2005" name="Environ. Microbiol.">
        <title>Genetic and functional properties of uncultivated thermophilic crenarchaeotes from a subsurface gold mine as revealed by analysis of genome fragments.</title>
        <authorList>
            <person name="Nunoura T."/>
            <person name="Hirayama H."/>
            <person name="Takami H."/>
            <person name="Oida H."/>
            <person name="Nishi S."/>
            <person name="Shimamura S."/>
            <person name="Suzuki Y."/>
            <person name="Inagaki F."/>
            <person name="Takai K."/>
            <person name="Nealson K.H."/>
            <person name="Horikoshi K."/>
        </authorList>
    </citation>
    <scope>NUCLEOTIDE SEQUENCE</scope>
</reference>
<dbReference type="AlphaFoldDB" id="H5SVX0"/>
<accession>H5SVX0</accession>
<reference evidence="1" key="2">
    <citation type="journal article" date="2012" name="PLoS ONE">
        <title>A Deeply Branching Thermophilic Bacterium with an Ancient Acetyl-CoA Pathway Dominates a Subsurface Ecosystem.</title>
        <authorList>
            <person name="Takami H."/>
            <person name="Noguchi H."/>
            <person name="Takaki Y."/>
            <person name="Uchiyama I."/>
            <person name="Toyoda A."/>
            <person name="Nishi S."/>
            <person name="Chee G.-J."/>
            <person name="Arai W."/>
            <person name="Nunoura T."/>
            <person name="Itoh T."/>
            <person name="Hattori M."/>
            <person name="Takai K."/>
        </authorList>
    </citation>
    <scope>NUCLEOTIDE SEQUENCE</scope>
</reference>
<name>H5SVX0_9CREN</name>
<sequence length="219" mass="25776">MISLYVDESGDLGCKEGSSKVFVIGYLVTEKNLRLSKDLKNLRTKLKGRGLNINEFKFNGDKDNVRIGVLSLITQSDIECGYIAVKKEAVKPELKEKPDILYNYLAIHYPLTNIINKYQPNEITYIIDRQSWKKERVDNFMSYIQQKTTWTATRIKYTPPPIKVKRKDSQEEACLQIADYIAGTIFYTVTRQNYKYWDIIKAKFPIEWQQCWYNKWQMA</sequence>
<organism evidence="1">
    <name type="scientific">uncultured crenarchaeote</name>
    <dbReference type="NCBI Taxonomy" id="29281"/>
    <lineage>
        <taxon>Archaea</taxon>
        <taxon>Thermoproteota</taxon>
        <taxon>environmental samples</taxon>
    </lineage>
</organism>
<dbReference type="InterPro" id="IPR024524">
    <property type="entry name" value="DUF3800"/>
</dbReference>
<protein>
    <submittedName>
        <fullName evidence="1">Hypothetical conserved protein</fullName>
    </submittedName>
</protein>
<proteinExistence type="predicted"/>